<comment type="caution">
    <text evidence="2">The sequence shown here is derived from an EMBL/GenBank/DDBJ whole genome shotgun (WGS) entry which is preliminary data.</text>
</comment>
<protein>
    <recommendedName>
        <fullName evidence="1">PucR C-terminal helix-turn-helix domain-containing protein</fullName>
    </recommendedName>
</protein>
<dbReference type="RefSeq" id="WP_070369781.1">
    <property type="nucleotide sequence ID" value="NZ_LKEU01000012.1"/>
</dbReference>
<evidence type="ECO:0000313" key="3">
    <source>
        <dbReference type="Proteomes" id="UP000176244"/>
    </source>
</evidence>
<organism evidence="2 3">
    <name type="scientific">Acetobacterium wieringae</name>
    <dbReference type="NCBI Taxonomy" id="52694"/>
    <lineage>
        <taxon>Bacteria</taxon>
        <taxon>Bacillati</taxon>
        <taxon>Bacillota</taxon>
        <taxon>Clostridia</taxon>
        <taxon>Eubacteriales</taxon>
        <taxon>Eubacteriaceae</taxon>
        <taxon>Acetobacterium</taxon>
    </lineage>
</organism>
<evidence type="ECO:0000313" key="2">
    <source>
        <dbReference type="EMBL" id="OFV72167.1"/>
    </source>
</evidence>
<evidence type="ECO:0000259" key="1">
    <source>
        <dbReference type="Pfam" id="PF13556"/>
    </source>
</evidence>
<name>A0A1F2PLE9_9FIRM</name>
<accession>A0A1F2PLE9</accession>
<dbReference type="PANTHER" id="PTHR33744">
    <property type="entry name" value="CARBOHYDRATE DIACID REGULATOR"/>
    <property type="match status" value="1"/>
</dbReference>
<dbReference type="EMBL" id="LKEU01000012">
    <property type="protein sequence ID" value="OFV72167.1"/>
    <property type="molecule type" value="Genomic_DNA"/>
</dbReference>
<dbReference type="STRING" id="52694.ACWI_04170"/>
<dbReference type="Pfam" id="PF13556">
    <property type="entry name" value="HTH_30"/>
    <property type="match status" value="1"/>
</dbReference>
<dbReference type="InterPro" id="IPR025736">
    <property type="entry name" value="PucR_C-HTH_dom"/>
</dbReference>
<dbReference type="InterPro" id="IPR051448">
    <property type="entry name" value="CdaR-like_regulators"/>
</dbReference>
<gene>
    <name evidence="2" type="ORF">ACWI_04170</name>
</gene>
<reference evidence="2 3" key="1">
    <citation type="submission" date="2015-09" db="EMBL/GenBank/DDBJ databases">
        <title>Genome sequence of Acetobacterium wieringae DSM 1911.</title>
        <authorList>
            <person name="Poehlein A."/>
            <person name="Bengelsdorf F.R."/>
            <person name="Schiel-Bengelsdorf B."/>
            <person name="Duerre P."/>
            <person name="Daniel R."/>
        </authorList>
    </citation>
    <scope>NUCLEOTIDE SEQUENCE [LARGE SCALE GENOMIC DNA]</scope>
    <source>
        <strain evidence="2 3">DSM 1911</strain>
    </source>
</reference>
<dbReference type="OrthoDB" id="212459at2"/>
<dbReference type="InterPro" id="IPR042070">
    <property type="entry name" value="PucR_C-HTH_sf"/>
</dbReference>
<proteinExistence type="predicted"/>
<dbReference type="AlphaFoldDB" id="A0A1F2PLE9"/>
<dbReference type="Gene3D" id="1.10.10.2840">
    <property type="entry name" value="PucR C-terminal helix-turn-helix domain"/>
    <property type="match status" value="1"/>
</dbReference>
<sequence>MKLSIDIIFEQLAWPDAALISGKTIQLNLSGIRFYRPENGHNLCEELLYLSDAKQLADLQSPKSLSFICLGPIDEALLDPHWSVIIIPSQTDAGELFDAVQAIFDRYQRWLEHINEAIFNGQTLQAILDEACRYLKNPAALFDDSQGLLMRTSNMNLDKLDAIWAHVLEKGYSLKEVDSINLSEKFRTQHQPFYYQSPDTFGNIKRLIAPILVNGQLFGSLAMTELISPLTKSEYANLWLAQQIIENALKVNDEFCKNLETPWYLYRLIKEKYVDPHILAHHLGLKDRKIAEPYALWCFSPAGKIIDSDFSTQGYSNQLSRLFKDQLIFLFESLILVCDYKLEPENKKQFHELILDFLAKREFKATKSMVFNDIYEINLAYLQCQIANEYANDAACEIICFNDIYADHILTVLDRHTKLDVLIVPQLKSLNQQDPYTHELLLCLRAYIANGKNITAAADSLKIHRHTVVYRLKNIQKLTGLNYEMLQDDMMFQLFLSCGILLRNVPQ</sequence>
<feature type="domain" description="PucR C-terminal helix-turn-helix" evidence="1">
    <location>
        <begin position="440"/>
        <end position="489"/>
    </location>
</feature>
<dbReference type="Proteomes" id="UP000176244">
    <property type="component" value="Unassembled WGS sequence"/>
</dbReference>